<name>A0A0C2IF16_THEKT</name>
<dbReference type="SMART" id="SM00396">
    <property type="entry name" value="ZnF_UBR1"/>
    <property type="match status" value="1"/>
</dbReference>
<dbReference type="EC" id="2.3.2.27" evidence="5"/>
<comment type="catalytic activity">
    <reaction evidence="5">
        <text>S-ubiquitinyl-[E2 ubiquitin-conjugating enzyme]-L-cysteine + [acceptor protein]-L-lysine = [E2 ubiquitin-conjugating enzyme]-L-cysteine + N(6)-ubiquitinyl-[acceptor protein]-L-lysine.</text>
        <dbReference type="EC" id="2.3.2.27"/>
    </reaction>
</comment>
<keyword evidence="6" id="KW-1133">Transmembrane helix</keyword>
<keyword evidence="6" id="KW-0812">Transmembrane</keyword>
<comment type="pathway">
    <text evidence="5">Protein modification; protein ubiquitination.</text>
</comment>
<dbReference type="PROSITE" id="PS51157">
    <property type="entry name" value="ZF_UBR"/>
    <property type="match status" value="1"/>
</dbReference>
<dbReference type="AlphaFoldDB" id="A0A0C2IF16"/>
<dbReference type="Proteomes" id="UP000031668">
    <property type="component" value="Unassembled WGS sequence"/>
</dbReference>
<evidence type="ECO:0000256" key="6">
    <source>
        <dbReference type="SAM" id="Phobius"/>
    </source>
</evidence>
<dbReference type="GO" id="GO:0071596">
    <property type="term" value="P:ubiquitin-dependent protein catabolic process via the N-end rule pathway"/>
    <property type="evidence" value="ECO:0007669"/>
    <property type="project" value="UniProtKB-UniRule"/>
</dbReference>
<evidence type="ECO:0000256" key="5">
    <source>
        <dbReference type="RuleBase" id="RU366018"/>
    </source>
</evidence>
<dbReference type="GO" id="GO:0000151">
    <property type="term" value="C:ubiquitin ligase complex"/>
    <property type="evidence" value="ECO:0007669"/>
    <property type="project" value="TreeGrafter"/>
</dbReference>
<keyword evidence="1 5" id="KW-0479">Metal-binding</keyword>
<keyword evidence="2 5" id="KW-0863">Zinc-finger</keyword>
<organism evidence="8 9">
    <name type="scientific">Thelohanellus kitauei</name>
    <name type="common">Myxosporean</name>
    <dbReference type="NCBI Taxonomy" id="669202"/>
    <lineage>
        <taxon>Eukaryota</taxon>
        <taxon>Metazoa</taxon>
        <taxon>Cnidaria</taxon>
        <taxon>Myxozoa</taxon>
        <taxon>Myxosporea</taxon>
        <taxon>Bivalvulida</taxon>
        <taxon>Platysporina</taxon>
        <taxon>Myxobolidae</taxon>
        <taxon>Thelohanellus</taxon>
    </lineage>
</organism>
<evidence type="ECO:0000256" key="4">
    <source>
        <dbReference type="PROSITE-ProRule" id="PRU00508"/>
    </source>
</evidence>
<protein>
    <recommendedName>
        <fullName evidence="5">E3 ubiquitin-protein ligase</fullName>
        <ecNumber evidence="5">2.3.2.27</ecNumber>
    </recommendedName>
</protein>
<evidence type="ECO:0000313" key="9">
    <source>
        <dbReference type="Proteomes" id="UP000031668"/>
    </source>
</evidence>
<keyword evidence="5" id="KW-0808">Transferase</keyword>
<comment type="function">
    <text evidence="5">Ubiquitin ligase protein which is a component of the N-end rule pathway. Recognizes and binds to proteins bearing specific N-terminal residues that are destabilizing according to the N-end rule, leading to their ubiquitination and subsequent degradation.</text>
</comment>
<evidence type="ECO:0000259" key="7">
    <source>
        <dbReference type="PROSITE" id="PS51157"/>
    </source>
</evidence>
<dbReference type="GO" id="GO:0008270">
    <property type="term" value="F:zinc ion binding"/>
    <property type="evidence" value="ECO:0007669"/>
    <property type="project" value="UniProtKB-UniRule"/>
</dbReference>
<sequence length="985" mass="115689">MIEGHEVEEIGYVIDQIVIRALLLTSNEQESDPQKIYNDIRLQELVTEPILALLFDNSDPETKNLFYSNESALGRCTKLLTKDDKAYVCKDCARDMACSLCEECFMYSNHVKHRFVPADETKKFFCYCGDFEGYQNSPSCCKHEIPNNSRKLPEPFVKRIRSIIKRLFKYLELLCGDESLLDSQIDEWLLMNMNFEKLKLTNEHSVVLSGVENETDAENAYKSCLLIFKTEDESREYVNSCVSFANPPGVFEDLLSTFESCGYLCVRYRNNDNYHATKAKIQKFIKDRLTGSLMYCRVVRFYRLFFMKLATILTWFISETCFKKLELCDLMSEVLFKETSLPETFFFNQNLCKDMRYRIAYCVCLPTLFTSAGALNFAMFYLQNFDRLYSEMLNKNSLNQYVFRLTIHFSASKQNFKYLVENGVLCMILKFISFNLKKMGFGRSKSFSDVMPKDSVKKICIIIEIIENLCEIIFFPVKSVEFTSELKSQLQKATVALLQFCADFDDIQPLTMKEIPRENALIPDQMCVVFEFHTIFMSFVALIFNYDGIANMIIREFVKVFKKDMEAFTANLSNQQVIERLLTLPDIENKPFSIFNLSKRLFFDILTKCVVKRTLSDELRETIFKDRVLLMWASQAAITSISFDMYYKSGRSVHPSNYWEKLLSLYRTPLIIHYLYMQDFNAIQFLISHLSPEHFFKYLLFNVCPSIREKTSVYEPVASILSLQEFEDCMVLQQVFNLIYNAITEMHLIGDLQDPVSYFIERQLIHMIADKLKTRKDLRNVLYVDRETFKSTNQNRKKINTIIIKISYPVIAAPNVEGRVLLPKYINPSLPFYFLNTSEASQQILKWLFEYYTSGSYTFFIPDVIELRNEFKNLDDFIFSETFLDFTMESFVKYYKNPSLWKIDSPGVFIFILLCLFEMIRVPRYRQISKSSRDRMFVFWGKHPKLENRTLLDIIFNDLPNSQNPLLVVMMNRVFNIYSMSCQNK</sequence>
<reference evidence="8 9" key="1">
    <citation type="journal article" date="2014" name="Genome Biol. Evol.">
        <title>The genome of the myxosporean Thelohanellus kitauei shows adaptations to nutrient acquisition within its fish host.</title>
        <authorList>
            <person name="Yang Y."/>
            <person name="Xiong J."/>
            <person name="Zhou Z."/>
            <person name="Huo F."/>
            <person name="Miao W."/>
            <person name="Ran C."/>
            <person name="Liu Y."/>
            <person name="Zhang J."/>
            <person name="Feng J."/>
            <person name="Wang M."/>
            <person name="Wang M."/>
            <person name="Wang L."/>
            <person name="Yao B."/>
        </authorList>
    </citation>
    <scope>NUCLEOTIDE SEQUENCE [LARGE SCALE GENOMIC DNA]</scope>
    <source>
        <strain evidence="8">Wuqing</strain>
    </source>
</reference>
<feature type="zinc finger region" description="UBR-type" evidence="4">
    <location>
        <begin position="74"/>
        <end position="145"/>
    </location>
</feature>
<feature type="transmembrane region" description="Helical" evidence="6">
    <location>
        <begin position="359"/>
        <end position="382"/>
    </location>
</feature>
<dbReference type="Gene3D" id="2.10.110.30">
    <property type="match status" value="1"/>
</dbReference>
<dbReference type="PANTHER" id="PTHR21497:SF24">
    <property type="entry name" value="E3 UBIQUITIN-PROTEIN LIGASE UBR1"/>
    <property type="match status" value="1"/>
</dbReference>
<keyword evidence="6" id="KW-0472">Membrane</keyword>
<accession>A0A0C2IF16</accession>
<dbReference type="OrthoDB" id="15304at2759"/>
<dbReference type="InterPro" id="IPR003126">
    <property type="entry name" value="Znf_UBR"/>
</dbReference>
<keyword evidence="3 5" id="KW-0862">Zinc</keyword>
<dbReference type="GO" id="GO:0016567">
    <property type="term" value="P:protein ubiquitination"/>
    <property type="evidence" value="ECO:0007669"/>
    <property type="project" value="UniProtKB-UniRule"/>
</dbReference>
<dbReference type="GO" id="GO:0005737">
    <property type="term" value="C:cytoplasm"/>
    <property type="evidence" value="ECO:0007669"/>
    <property type="project" value="TreeGrafter"/>
</dbReference>
<keyword evidence="5" id="KW-0833">Ubl conjugation pathway</keyword>
<dbReference type="InterPro" id="IPR039164">
    <property type="entry name" value="UBR1-like"/>
</dbReference>
<evidence type="ECO:0000256" key="2">
    <source>
        <dbReference type="ARBA" id="ARBA00022771"/>
    </source>
</evidence>
<gene>
    <name evidence="8" type="ORF">RF11_11417</name>
</gene>
<feature type="domain" description="UBR-type" evidence="7">
    <location>
        <begin position="74"/>
        <end position="145"/>
    </location>
</feature>
<comment type="similarity">
    <text evidence="5">Belongs to the E3 ubiquitin-protein ligase UBR1-like family.</text>
</comment>
<dbReference type="UniPathway" id="UPA00143"/>
<keyword evidence="9" id="KW-1185">Reference proteome</keyword>
<proteinExistence type="inferred from homology"/>
<evidence type="ECO:0000256" key="1">
    <source>
        <dbReference type="ARBA" id="ARBA00022723"/>
    </source>
</evidence>
<dbReference type="PANTHER" id="PTHR21497">
    <property type="entry name" value="UBIQUITIN LIGASE E3 ALPHA-RELATED"/>
    <property type="match status" value="1"/>
</dbReference>
<evidence type="ECO:0000313" key="8">
    <source>
        <dbReference type="EMBL" id="KII63918.1"/>
    </source>
</evidence>
<dbReference type="Pfam" id="PF02207">
    <property type="entry name" value="zf-UBR"/>
    <property type="match status" value="1"/>
</dbReference>
<feature type="transmembrane region" description="Helical" evidence="6">
    <location>
        <begin position="301"/>
        <end position="322"/>
    </location>
</feature>
<dbReference type="CDD" id="cd19670">
    <property type="entry name" value="UBR-box_UBR1_2_3"/>
    <property type="match status" value="1"/>
</dbReference>
<comment type="caution">
    <text evidence="8">The sequence shown here is derived from an EMBL/GenBank/DDBJ whole genome shotgun (WGS) entry which is preliminary data.</text>
</comment>
<evidence type="ECO:0000256" key="3">
    <source>
        <dbReference type="ARBA" id="ARBA00022833"/>
    </source>
</evidence>
<dbReference type="EMBL" id="JWZT01004522">
    <property type="protein sequence ID" value="KII63918.1"/>
    <property type="molecule type" value="Genomic_DNA"/>
</dbReference>
<dbReference type="GO" id="GO:0061630">
    <property type="term" value="F:ubiquitin protein ligase activity"/>
    <property type="evidence" value="ECO:0007669"/>
    <property type="project" value="UniProtKB-UniRule"/>
</dbReference>